<dbReference type="InterPro" id="IPR050553">
    <property type="entry name" value="Thioredoxin_ResA/DsbE_sf"/>
</dbReference>
<organism evidence="7 8">
    <name type="scientific">Chitinophaga caeni</name>
    <dbReference type="NCBI Taxonomy" id="2029983"/>
    <lineage>
        <taxon>Bacteria</taxon>
        <taxon>Pseudomonadati</taxon>
        <taxon>Bacteroidota</taxon>
        <taxon>Chitinophagia</taxon>
        <taxon>Chitinophagales</taxon>
        <taxon>Chitinophagaceae</taxon>
        <taxon>Chitinophaga</taxon>
    </lineage>
</organism>
<dbReference type="SUPFAM" id="SSF52833">
    <property type="entry name" value="Thioredoxin-like"/>
    <property type="match status" value="1"/>
</dbReference>
<accession>A0A291QYD8</accession>
<dbReference type="CDD" id="cd02966">
    <property type="entry name" value="TlpA_like_family"/>
    <property type="match status" value="1"/>
</dbReference>
<feature type="chain" id="PRO_5012674312" description="Thioredoxin domain-containing protein" evidence="5">
    <location>
        <begin position="30"/>
        <end position="359"/>
    </location>
</feature>
<dbReference type="KEGG" id="cbae:COR50_17875"/>
<keyword evidence="3" id="KW-1015">Disulfide bond</keyword>
<dbReference type="InterPro" id="IPR025380">
    <property type="entry name" value="DUF4369"/>
</dbReference>
<proteinExistence type="predicted"/>
<evidence type="ECO:0000313" key="8">
    <source>
        <dbReference type="Proteomes" id="UP000220133"/>
    </source>
</evidence>
<dbReference type="PROSITE" id="PS51352">
    <property type="entry name" value="THIOREDOXIN_2"/>
    <property type="match status" value="1"/>
</dbReference>
<dbReference type="InterPro" id="IPR000866">
    <property type="entry name" value="AhpC/TSA"/>
</dbReference>
<dbReference type="PANTHER" id="PTHR42852:SF6">
    <property type="entry name" value="THIOL:DISULFIDE INTERCHANGE PROTEIN DSBE"/>
    <property type="match status" value="1"/>
</dbReference>
<gene>
    <name evidence="7" type="ORF">COR50_17875</name>
</gene>
<comment type="subcellular location">
    <subcellularLocation>
        <location evidence="1">Cell envelope</location>
    </subcellularLocation>
</comment>
<evidence type="ECO:0000256" key="3">
    <source>
        <dbReference type="ARBA" id="ARBA00023157"/>
    </source>
</evidence>
<dbReference type="Pfam" id="PF14289">
    <property type="entry name" value="DUF4369"/>
    <property type="match status" value="1"/>
</dbReference>
<evidence type="ECO:0000313" key="7">
    <source>
        <dbReference type="EMBL" id="ATL48883.1"/>
    </source>
</evidence>
<evidence type="ECO:0000256" key="2">
    <source>
        <dbReference type="ARBA" id="ARBA00022748"/>
    </source>
</evidence>
<feature type="signal peptide" evidence="5">
    <location>
        <begin position="1"/>
        <end position="29"/>
    </location>
</feature>
<keyword evidence="4" id="KW-0676">Redox-active center</keyword>
<evidence type="ECO:0000259" key="6">
    <source>
        <dbReference type="PROSITE" id="PS51352"/>
    </source>
</evidence>
<protein>
    <recommendedName>
        <fullName evidence="6">Thioredoxin domain-containing protein</fullName>
    </recommendedName>
</protein>
<evidence type="ECO:0000256" key="5">
    <source>
        <dbReference type="SAM" id="SignalP"/>
    </source>
</evidence>
<dbReference type="Proteomes" id="UP000220133">
    <property type="component" value="Chromosome"/>
</dbReference>
<dbReference type="GO" id="GO:0016491">
    <property type="term" value="F:oxidoreductase activity"/>
    <property type="evidence" value="ECO:0007669"/>
    <property type="project" value="InterPro"/>
</dbReference>
<dbReference type="GO" id="GO:0017004">
    <property type="term" value="P:cytochrome complex assembly"/>
    <property type="evidence" value="ECO:0007669"/>
    <property type="project" value="UniProtKB-KW"/>
</dbReference>
<dbReference type="GO" id="GO:0030313">
    <property type="term" value="C:cell envelope"/>
    <property type="evidence" value="ECO:0007669"/>
    <property type="project" value="UniProtKB-SubCell"/>
</dbReference>
<name>A0A291QYD8_9BACT</name>
<dbReference type="EMBL" id="CP023777">
    <property type="protein sequence ID" value="ATL48883.1"/>
    <property type="molecule type" value="Genomic_DNA"/>
</dbReference>
<dbReference type="Pfam" id="PF00578">
    <property type="entry name" value="AhpC-TSA"/>
    <property type="match status" value="1"/>
</dbReference>
<keyword evidence="2" id="KW-0201">Cytochrome c-type biogenesis</keyword>
<dbReference type="InterPro" id="IPR036249">
    <property type="entry name" value="Thioredoxin-like_sf"/>
</dbReference>
<reference evidence="7 8" key="1">
    <citation type="submission" date="2017-10" db="EMBL/GenBank/DDBJ databases">
        <title>Paenichitinophaga pekingensis gen. nov., sp. nov., isolated from activated sludge.</title>
        <authorList>
            <person name="Jin D."/>
            <person name="Kong X."/>
            <person name="Deng Y."/>
            <person name="Bai Z."/>
        </authorList>
    </citation>
    <scope>NUCLEOTIDE SEQUENCE [LARGE SCALE GENOMIC DNA]</scope>
    <source>
        <strain evidence="7 8">13</strain>
    </source>
</reference>
<feature type="domain" description="Thioredoxin" evidence="6">
    <location>
        <begin position="222"/>
        <end position="359"/>
    </location>
</feature>
<dbReference type="OrthoDB" id="750178at2"/>
<keyword evidence="8" id="KW-1185">Reference proteome</keyword>
<dbReference type="GO" id="GO:0016209">
    <property type="term" value="F:antioxidant activity"/>
    <property type="evidence" value="ECO:0007669"/>
    <property type="project" value="InterPro"/>
</dbReference>
<dbReference type="InterPro" id="IPR013766">
    <property type="entry name" value="Thioredoxin_domain"/>
</dbReference>
<sequence length="359" mass="40153">MQKIIVMRKLLLAGIATGLLCLTNISSDAQGKFSITGKLKEPGNATKVHLSYSDQKKYIVDSAEIVNGTFRFSGTLHHPVRATIVLNHGASSSGSTHRDMTNIYIEPGNIELAVDDSIKHVKVKGSKSQQLYESFTAGFRKHKIERDSYASIKGTTEEQFVTKFIKQHPDSYLSLQTIQTYLFPIPVESELLDEMYQSLSPKLKNSEEGKEVGKLIRQIVATSVGKMAPNFALKDTAGNMVSLTDFRGQYILVDFWASWCHPCRDENPNLLEAYKKYRAKNFNILGITYDINEKNWLKAIHEDGLLWPQVIDSRDKEKAAGTIYSVQAIPQNFLVDPSGKIIAKNLRGKALEAVLSKIL</sequence>
<dbReference type="Gene3D" id="3.40.30.10">
    <property type="entry name" value="Glutaredoxin"/>
    <property type="match status" value="1"/>
</dbReference>
<dbReference type="PANTHER" id="PTHR42852">
    <property type="entry name" value="THIOL:DISULFIDE INTERCHANGE PROTEIN DSBE"/>
    <property type="match status" value="1"/>
</dbReference>
<dbReference type="AlphaFoldDB" id="A0A291QYD8"/>
<evidence type="ECO:0000256" key="1">
    <source>
        <dbReference type="ARBA" id="ARBA00004196"/>
    </source>
</evidence>
<keyword evidence="5" id="KW-0732">Signal</keyword>
<evidence type="ECO:0000256" key="4">
    <source>
        <dbReference type="ARBA" id="ARBA00023284"/>
    </source>
</evidence>